<dbReference type="GO" id="GO:0006508">
    <property type="term" value="P:proteolysis"/>
    <property type="evidence" value="ECO:0007669"/>
    <property type="project" value="UniProtKB-KW"/>
</dbReference>
<feature type="transmembrane region" description="Helical" evidence="8">
    <location>
        <begin position="899"/>
        <end position="921"/>
    </location>
</feature>
<dbReference type="Pfam" id="PF16640">
    <property type="entry name" value="Big_3_5"/>
    <property type="match status" value="1"/>
</dbReference>
<dbReference type="Pfam" id="PF09286">
    <property type="entry name" value="Pro-kuma_activ"/>
    <property type="match status" value="1"/>
</dbReference>
<evidence type="ECO:0000259" key="10">
    <source>
        <dbReference type="PROSITE" id="PS51695"/>
    </source>
</evidence>
<dbReference type="Gene3D" id="2.60.40.10">
    <property type="entry name" value="Immunoglobulins"/>
    <property type="match status" value="1"/>
</dbReference>
<dbReference type="InterPro" id="IPR036852">
    <property type="entry name" value="Peptidase_S8/S53_dom_sf"/>
</dbReference>
<protein>
    <submittedName>
        <fullName evidence="11">Protease pro-enzyme activation domain-containing protein</fullName>
    </submittedName>
</protein>
<dbReference type="PANTHER" id="PTHR14218:SF15">
    <property type="entry name" value="TRIPEPTIDYL-PEPTIDASE 1"/>
    <property type="match status" value="1"/>
</dbReference>
<evidence type="ECO:0000256" key="8">
    <source>
        <dbReference type="SAM" id="Phobius"/>
    </source>
</evidence>
<dbReference type="CDD" id="cd04056">
    <property type="entry name" value="Peptidases_S53"/>
    <property type="match status" value="1"/>
</dbReference>
<feature type="transmembrane region" description="Helical" evidence="8">
    <location>
        <begin position="941"/>
        <end position="964"/>
    </location>
</feature>
<feature type="chain" id="PRO_5043288544" evidence="9">
    <location>
        <begin position="27"/>
        <end position="965"/>
    </location>
</feature>
<dbReference type="GO" id="GO:0046872">
    <property type="term" value="F:metal ion binding"/>
    <property type="evidence" value="ECO:0007669"/>
    <property type="project" value="UniProtKB-KW"/>
</dbReference>
<keyword evidence="6" id="KW-0106">Calcium</keyword>
<organism evidence="11">
    <name type="scientific">Edaphobacter paludis</name>
    <dbReference type="NCBI Taxonomy" id="3035702"/>
    <lineage>
        <taxon>Bacteria</taxon>
        <taxon>Pseudomonadati</taxon>
        <taxon>Acidobacteriota</taxon>
        <taxon>Terriglobia</taxon>
        <taxon>Terriglobales</taxon>
        <taxon>Acidobacteriaceae</taxon>
        <taxon>Edaphobacter</taxon>
    </lineage>
</organism>
<keyword evidence="9" id="KW-0732">Signal</keyword>
<dbReference type="Gene3D" id="3.40.50.200">
    <property type="entry name" value="Peptidase S8/S53 domain"/>
    <property type="match status" value="1"/>
</dbReference>
<dbReference type="SUPFAM" id="SSF54897">
    <property type="entry name" value="Protease propeptides/inhibitors"/>
    <property type="match status" value="1"/>
</dbReference>
<evidence type="ECO:0000256" key="3">
    <source>
        <dbReference type="ARBA" id="ARBA00022723"/>
    </source>
</evidence>
<dbReference type="InterPro" id="IPR050819">
    <property type="entry name" value="Tripeptidyl-peptidase_I"/>
</dbReference>
<reference evidence="11" key="1">
    <citation type="submission" date="2023-03" db="EMBL/GenBank/DDBJ databases">
        <title>Edaphobacter sp.</title>
        <authorList>
            <person name="Huber K.J."/>
            <person name="Papendorf J."/>
            <person name="Pilke C."/>
            <person name="Bunk B."/>
            <person name="Sproeer C."/>
            <person name="Pester M."/>
        </authorList>
    </citation>
    <scope>NUCLEOTIDE SEQUENCE</scope>
    <source>
        <strain evidence="11">DSM 109919</strain>
        <strain evidence="12">DSM 109920</strain>
    </source>
</reference>
<dbReference type="AlphaFoldDB" id="A0AAU7D2K4"/>
<feature type="transmembrane region" description="Helical" evidence="8">
    <location>
        <begin position="873"/>
        <end position="892"/>
    </location>
</feature>
<dbReference type="PROSITE" id="PS51695">
    <property type="entry name" value="SEDOLISIN"/>
    <property type="match status" value="1"/>
</dbReference>
<dbReference type="RefSeq" id="WP_348269072.1">
    <property type="nucleotide sequence ID" value="NZ_CP121194.1"/>
</dbReference>
<name>A0AAU7D2K4_9BACT</name>
<keyword evidence="8" id="KW-0812">Transmembrane</keyword>
<comment type="cofactor">
    <cofactor evidence="1">
        <name>Ca(2+)</name>
        <dbReference type="ChEBI" id="CHEBI:29108"/>
    </cofactor>
</comment>
<gene>
    <name evidence="11" type="ORF">P4G45_07605</name>
    <name evidence="12" type="ORF">P8936_07840</name>
</gene>
<keyword evidence="5" id="KW-0720">Serine protease</keyword>
<accession>A0AAU7D2K4</accession>
<dbReference type="GO" id="GO:0004252">
    <property type="term" value="F:serine-type endopeptidase activity"/>
    <property type="evidence" value="ECO:0007669"/>
    <property type="project" value="InterPro"/>
</dbReference>
<dbReference type="CDD" id="cd11377">
    <property type="entry name" value="Pro-peptidase_S53"/>
    <property type="match status" value="1"/>
</dbReference>
<keyword evidence="3" id="KW-0479">Metal-binding</keyword>
<evidence type="ECO:0000313" key="12">
    <source>
        <dbReference type="EMBL" id="XBH15063.1"/>
    </source>
</evidence>
<dbReference type="InterPro" id="IPR015366">
    <property type="entry name" value="S53_propep"/>
</dbReference>
<dbReference type="InterPro" id="IPR013783">
    <property type="entry name" value="Ig-like_fold"/>
</dbReference>
<sequence>MQSPSLFRNILPVLGLVFALSPLGQAASPNRIAAVAAESRAAVPHTVSPRVKNAADLGSAPSDRVLDSLTLRFNMTAAQQATLTQLLNDQQNPSSPRYHQWLTPEQFGAQFGLSSADLAKVSSWLTSQGFTITGVARSSTFITFTGTVDQAQKAFHTTIHNLNLNGEQHFANTTDAVLPASIAGVVSTITGLNNFRLKSRAVPRVVKTDVLDPKYTSSVSGGHFIAPGDFYTIYDSKALISSGIDGTGVGAGTGGGYSIAVMGQVDLSLADVAAFRAASGLPANVPTVKTYGPDPGAATTSTSTPNTGDLAEAQLDVEWSGASAPSAKIVYVNSKDVINTSMPAAIDNNLAPIISISYGNCEAAAGISDMDSFNQLFQQANAEGITIVGPAGDSGATDCDSNTAIATQGLGVDFPGSSPFVTSAGGTMFNDGSSTGATTYWSATNGANSSSAVSYIPETAWNETSASGLSAGGGGASAFFSKPSWQSGTGVPNDYARDVPDISLDSASNHDGYLFCAQGSCVNGYRDASGNLNVVGGTSVVAPSFAGILALVEQEQQKLSPNISPRIGNANPTLYGLGLGNSSYYNDVFHDITGGNNSSPCETGTPNCPSTGSIGYTAGTGYDQATGLGTIDAYNLATKWSLSTPTGVNSAATISATSLTTTASICGISSGSLPLSVNVINGTFDSSGNPITGSFPTGTVQFFVDSAAVGSPVALVSGHAAYTLNTSAISSGAHTISAVYSGDNTYAGSRGTLLASDGSPSPIDVVSTTSPDFSITPCNANVTVKAGGVGPGIVFTLTPFQGFTGPITLTTNTNQTVAASYSFSPALSSTNTITINSTASVPVTLTLSAFQSNAKTATAQLKLASNHPPAMKLPWYVAGSGATLACMFLLVLPRRRRWGALLAVIISVGIIGAGGCGGSSSSTPTSTTTPTPTPVTNATPGTYTITITAVAGNVSHSATILFTVQ</sequence>
<dbReference type="InterPro" id="IPR030400">
    <property type="entry name" value="Sedolisin_dom"/>
</dbReference>
<evidence type="ECO:0000256" key="2">
    <source>
        <dbReference type="ARBA" id="ARBA00022670"/>
    </source>
</evidence>
<keyword evidence="8" id="KW-1133">Transmembrane helix</keyword>
<evidence type="ECO:0000256" key="6">
    <source>
        <dbReference type="ARBA" id="ARBA00022837"/>
    </source>
</evidence>
<evidence type="ECO:0000313" key="11">
    <source>
        <dbReference type="EMBL" id="XBH11580.1"/>
    </source>
</evidence>
<keyword evidence="4" id="KW-0378">Hydrolase</keyword>
<proteinExistence type="predicted"/>
<keyword evidence="8" id="KW-0472">Membrane</keyword>
<dbReference type="SUPFAM" id="SSF52743">
    <property type="entry name" value="Subtilisin-like"/>
    <property type="match status" value="1"/>
</dbReference>
<dbReference type="InterPro" id="IPR032109">
    <property type="entry name" value="Big_3_5"/>
</dbReference>
<dbReference type="KEGG" id="epl:P4G45_07605"/>
<dbReference type="EMBL" id="CP121195">
    <property type="protein sequence ID" value="XBH15063.1"/>
    <property type="molecule type" value="Genomic_DNA"/>
</dbReference>
<evidence type="ECO:0000256" key="7">
    <source>
        <dbReference type="ARBA" id="ARBA00023145"/>
    </source>
</evidence>
<accession>A0AAU7DCU3</accession>
<feature type="domain" description="Peptidase S53" evidence="10">
    <location>
        <begin position="224"/>
        <end position="643"/>
    </location>
</feature>
<feature type="signal peptide" evidence="9">
    <location>
        <begin position="1"/>
        <end position="26"/>
    </location>
</feature>
<dbReference type="GO" id="GO:0008240">
    <property type="term" value="F:tripeptidyl-peptidase activity"/>
    <property type="evidence" value="ECO:0007669"/>
    <property type="project" value="TreeGrafter"/>
</dbReference>
<evidence type="ECO:0000256" key="1">
    <source>
        <dbReference type="ARBA" id="ARBA00001913"/>
    </source>
</evidence>
<evidence type="ECO:0000256" key="9">
    <source>
        <dbReference type="SAM" id="SignalP"/>
    </source>
</evidence>
<dbReference type="EMBL" id="CP121194">
    <property type="protein sequence ID" value="XBH11580.1"/>
    <property type="molecule type" value="Genomic_DNA"/>
</dbReference>
<keyword evidence="7" id="KW-0865">Zymogen</keyword>
<dbReference type="SMART" id="SM00944">
    <property type="entry name" value="Pro-kuma_activ"/>
    <property type="match status" value="1"/>
</dbReference>
<evidence type="ECO:0000256" key="4">
    <source>
        <dbReference type="ARBA" id="ARBA00022801"/>
    </source>
</evidence>
<evidence type="ECO:0000256" key="5">
    <source>
        <dbReference type="ARBA" id="ARBA00022825"/>
    </source>
</evidence>
<keyword evidence="2 11" id="KW-0645">Protease</keyword>
<dbReference type="PANTHER" id="PTHR14218">
    <property type="entry name" value="PROTEASE S8 TRIPEPTIDYL PEPTIDASE I CLN2"/>
    <property type="match status" value="1"/>
</dbReference>